<dbReference type="PANTHER" id="PTHR11241">
    <property type="entry name" value="DEOXYURIDINE 5'-TRIPHOSPHATE NUCLEOTIDOHYDROLASE"/>
    <property type="match status" value="1"/>
</dbReference>
<dbReference type="GO" id="GO:0046081">
    <property type="term" value="P:dUTP catabolic process"/>
    <property type="evidence" value="ECO:0007669"/>
    <property type="project" value="UniProtKB-UniRule"/>
</dbReference>
<evidence type="ECO:0000256" key="3">
    <source>
        <dbReference type="ARBA" id="ARBA00011233"/>
    </source>
</evidence>
<comment type="catalytic activity">
    <reaction evidence="6">
        <text>dUTP + H2O = dUMP + diphosphate + H(+)</text>
        <dbReference type="Rhea" id="RHEA:10248"/>
        <dbReference type="ChEBI" id="CHEBI:15377"/>
        <dbReference type="ChEBI" id="CHEBI:15378"/>
        <dbReference type="ChEBI" id="CHEBI:33019"/>
        <dbReference type="ChEBI" id="CHEBI:61555"/>
        <dbReference type="ChEBI" id="CHEBI:246422"/>
        <dbReference type="EC" id="3.6.1.23"/>
    </reaction>
</comment>
<keyword evidence="6" id="KW-0479">Metal-binding</keyword>
<dbReference type="PANTHER" id="PTHR11241:SF0">
    <property type="entry name" value="DEOXYURIDINE 5'-TRIPHOSPHATE NUCLEOTIDOHYDROLASE"/>
    <property type="match status" value="1"/>
</dbReference>
<keyword evidence="5 6" id="KW-0546">Nucleotide metabolism</keyword>
<evidence type="ECO:0000256" key="6">
    <source>
        <dbReference type="RuleBase" id="RU367024"/>
    </source>
</evidence>
<dbReference type="Proteomes" id="UP000324022">
    <property type="component" value="Unassembled WGS sequence"/>
</dbReference>
<dbReference type="GO" id="GO:0004170">
    <property type="term" value="F:dUTP diphosphatase activity"/>
    <property type="evidence" value="ECO:0007669"/>
    <property type="project" value="UniProtKB-UniRule"/>
</dbReference>
<organism evidence="9 10">
    <name type="scientific">Ustilago trichophora</name>
    <dbReference type="NCBI Taxonomy" id="86804"/>
    <lineage>
        <taxon>Eukaryota</taxon>
        <taxon>Fungi</taxon>
        <taxon>Dikarya</taxon>
        <taxon>Basidiomycota</taxon>
        <taxon>Ustilaginomycotina</taxon>
        <taxon>Ustilaginomycetes</taxon>
        <taxon>Ustilaginales</taxon>
        <taxon>Ustilaginaceae</taxon>
        <taxon>Ustilago</taxon>
    </lineage>
</organism>
<comment type="similarity">
    <text evidence="2 6">Belongs to the dUTPase family.</text>
</comment>
<comment type="cofactor">
    <cofactor evidence="6">
        <name>Mg(2+)</name>
        <dbReference type="ChEBI" id="CHEBI:18420"/>
    </cofactor>
</comment>
<evidence type="ECO:0000256" key="7">
    <source>
        <dbReference type="SAM" id="MobiDB-lite"/>
    </source>
</evidence>
<evidence type="ECO:0000313" key="9">
    <source>
        <dbReference type="EMBL" id="SPO24430.1"/>
    </source>
</evidence>
<dbReference type="NCBIfam" id="TIGR00576">
    <property type="entry name" value="dut"/>
    <property type="match status" value="1"/>
</dbReference>
<dbReference type="OrthoDB" id="419889at2759"/>
<feature type="region of interest" description="Disordered" evidence="7">
    <location>
        <begin position="1"/>
        <end position="38"/>
    </location>
</feature>
<comment type="subunit">
    <text evidence="3 6">Homotrimer.</text>
</comment>
<evidence type="ECO:0000256" key="5">
    <source>
        <dbReference type="ARBA" id="ARBA00023080"/>
    </source>
</evidence>
<dbReference type="GO" id="GO:0000287">
    <property type="term" value="F:magnesium ion binding"/>
    <property type="evidence" value="ECO:0007669"/>
    <property type="project" value="UniProtKB-UniRule"/>
</dbReference>
<dbReference type="CDD" id="cd07557">
    <property type="entry name" value="trimeric_dUTPase"/>
    <property type="match status" value="1"/>
</dbReference>
<accession>A0A5C3E2W8</accession>
<sequence>MTTSDPQPLQSEDIPRQAKSSKLTHPATTTATMSSSPLRLLVQRHPAHPLAKLPTRGSPLAAGYDLYSAEKVVLPRGGRKVIQTGICLAIPTGHYGRVAPRSGLASKHGIDTGAGVIDEDYRGLLGVLLFNFGDAEFTINEGDRIAQLIIEKISTPEVEEVESLDETLRGAGGFGSTGGFGAAAAATTAADATAAAVAADLPAEVGKSSS</sequence>
<keyword evidence="4 6" id="KW-0378">Hydrolase</keyword>
<dbReference type="EMBL" id="OOIN01000007">
    <property type="protein sequence ID" value="SPO24430.1"/>
    <property type="molecule type" value="Genomic_DNA"/>
</dbReference>
<evidence type="ECO:0000256" key="2">
    <source>
        <dbReference type="ARBA" id="ARBA00006581"/>
    </source>
</evidence>
<comment type="function">
    <text evidence="6">Involved in nucleotide metabolism via production of dUMP, the immediate precursor of thymidine nucleotides, and decreases the intracellular concentration of dUTP so that uracil cannot be incorporated into DNA.</text>
</comment>
<dbReference type="Pfam" id="PF00692">
    <property type="entry name" value="dUTPase"/>
    <property type="match status" value="1"/>
</dbReference>
<dbReference type="InterPro" id="IPR033704">
    <property type="entry name" value="dUTPase_trimeric"/>
</dbReference>
<gene>
    <name evidence="9" type="ORF">UTRI_03698</name>
</gene>
<feature type="domain" description="dUTPase-like" evidence="8">
    <location>
        <begin position="51"/>
        <end position="178"/>
    </location>
</feature>
<feature type="compositionally biased region" description="Polar residues" evidence="7">
    <location>
        <begin position="1"/>
        <end position="10"/>
    </location>
</feature>
<dbReference type="EC" id="3.6.1.23" evidence="6"/>
<dbReference type="NCBIfam" id="NF001862">
    <property type="entry name" value="PRK00601.1"/>
    <property type="match status" value="1"/>
</dbReference>
<comment type="pathway">
    <text evidence="1 6">Pyrimidine metabolism; dUMP biosynthesis; dUMP from dCTP (dUTP route): step 2/2.</text>
</comment>
<dbReference type="AlphaFoldDB" id="A0A5C3E2W8"/>
<name>A0A5C3E2W8_9BASI</name>
<dbReference type="InterPro" id="IPR036157">
    <property type="entry name" value="dUTPase-like_sf"/>
</dbReference>
<keyword evidence="10" id="KW-1185">Reference proteome</keyword>
<dbReference type="SUPFAM" id="SSF51283">
    <property type="entry name" value="dUTPase-like"/>
    <property type="match status" value="1"/>
</dbReference>
<keyword evidence="6" id="KW-0460">Magnesium</keyword>
<dbReference type="UniPathway" id="UPA00610">
    <property type="reaction ID" value="UER00666"/>
</dbReference>
<dbReference type="GO" id="GO:0006226">
    <property type="term" value="P:dUMP biosynthetic process"/>
    <property type="evidence" value="ECO:0007669"/>
    <property type="project" value="UniProtKB-UniRule"/>
</dbReference>
<evidence type="ECO:0000256" key="4">
    <source>
        <dbReference type="ARBA" id="ARBA00022801"/>
    </source>
</evidence>
<evidence type="ECO:0000259" key="8">
    <source>
        <dbReference type="Pfam" id="PF00692"/>
    </source>
</evidence>
<proteinExistence type="inferred from homology"/>
<dbReference type="InterPro" id="IPR008181">
    <property type="entry name" value="dUTPase"/>
</dbReference>
<dbReference type="Gene3D" id="2.70.40.10">
    <property type="match status" value="1"/>
</dbReference>
<reference evidence="9 10" key="1">
    <citation type="submission" date="2018-03" db="EMBL/GenBank/DDBJ databases">
        <authorList>
            <person name="Guldener U."/>
        </authorList>
    </citation>
    <scope>NUCLEOTIDE SEQUENCE [LARGE SCALE GENOMIC DNA]</scope>
    <source>
        <strain evidence="9 10">NBRC100155</strain>
    </source>
</reference>
<evidence type="ECO:0000313" key="10">
    <source>
        <dbReference type="Proteomes" id="UP000324022"/>
    </source>
</evidence>
<protein>
    <recommendedName>
        <fullName evidence="6">Deoxyuridine 5'-triphosphate nucleotidohydrolase</fullName>
        <shortName evidence="6">dUTPase</shortName>
        <ecNumber evidence="6">3.6.1.23</ecNumber>
    </recommendedName>
    <alternativeName>
        <fullName evidence="6">dUTP pyrophosphatase</fullName>
    </alternativeName>
</protein>
<evidence type="ECO:0000256" key="1">
    <source>
        <dbReference type="ARBA" id="ARBA00005142"/>
    </source>
</evidence>
<dbReference type="InterPro" id="IPR029054">
    <property type="entry name" value="dUTPase-like"/>
</dbReference>